<evidence type="ECO:0000313" key="1">
    <source>
        <dbReference type="EMBL" id="CAA7391908.1"/>
    </source>
</evidence>
<dbReference type="AlphaFoldDB" id="A0A7I8K440"/>
<sequence length="42" mass="4469">MRLSLVSATAELYSLTTHLPSPLPLPTCMNPLSLSLSLSLSL</sequence>
<reference evidence="1" key="1">
    <citation type="submission" date="2020-02" db="EMBL/GenBank/DDBJ databases">
        <authorList>
            <person name="Scholz U."/>
            <person name="Mascher M."/>
            <person name="Fiebig A."/>
        </authorList>
    </citation>
    <scope>NUCLEOTIDE SEQUENCE</scope>
</reference>
<evidence type="ECO:0000313" key="2">
    <source>
        <dbReference type="Proteomes" id="UP000663760"/>
    </source>
</evidence>
<organism evidence="1 2">
    <name type="scientific">Spirodela intermedia</name>
    <name type="common">Intermediate duckweed</name>
    <dbReference type="NCBI Taxonomy" id="51605"/>
    <lineage>
        <taxon>Eukaryota</taxon>
        <taxon>Viridiplantae</taxon>
        <taxon>Streptophyta</taxon>
        <taxon>Embryophyta</taxon>
        <taxon>Tracheophyta</taxon>
        <taxon>Spermatophyta</taxon>
        <taxon>Magnoliopsida</taxon>
        <taxon>Liliopsida</taxon>
        <taxon>Araceae</taxon>
        <taxon>Lemnoideae</taxon>
        <taxon>Spirodela</taxon>
    </lineage>
</organism>
<accession>A0A7I8K440</accession>
<gene>
    <name evidence="1" type="ORF">SI8410_02003107</name>
</gene>
<proteinExistence type="predicted"/>
<dbReference type="Proteomes" id="UP000663760">
    <property type="component" value="Chromosome 2"/>
</dbReference>
<protein>
    <submittedName>
        <fullName evidence="1">Uncharacterized protein</fullName>
    </submittedName>
</protein>
<keyword evidence="2" id="KW-1185">Reference proteome</keyword>
<name>A0A7I8K440_SPIIN</name>
<dbReference type="EMBL" id="LR746265">
    <property type="protein sequence ID" value="CAA7391908.1"/>
    <property type="molecule type" value="Genomic_DNA"/>
</dbReference>